<dbReference type="AlphaFoldDB" id="K1T2G3"/>
<organism evidence="1">
    <name type="scientific">human gut metagenome</name>
    <dbReference type="NCBI Taxonomy" id="408170"/>
    <lineage>
        <taxon>unclassified sequences</taxon>
        <taxon>metagenomes</taxon>
        <taxon>organismal metagenomes</taxon>
    </lineage>
</organism>
<accession>K1T2G3</accession>
<feature type="non-terminal residue" evidence="1">
    <location>
        <position position="72"/>
    </location>
</feature>
<comment type="caution">
    <text evidence="1">The sequence shown here is derived from an EMBL/GenBank/DDBJ whole genome shotgun (WGS) entry which is preliminary data.</text>
</comment>
<protein>
    <submittedName>
        <fullName evidence="1">Uncharacterized protein</fullName>
    </submittedName>
</protein>
<sequence length="72" mass="8572">MSDDKFSRFREQYKTFTYEDYHITKDDKYITVSFDFKIDGLCEFHPKTEIELTGLDILNDFSSPTARNIVFS</sequence>
<gene>
    <name evidence="1" type="ORF">OBE_05633</name>
</gene>
<proteinExistence type="predicted"/>
<reference evidence="1" key="1">
    <citation type="journal article" date="2013" name="Environ. Microbiol.">
        <title>Microbiota from the distal guts of lean and obese adolescents exhibit partial functional redundancy besides clear differences in community structure.</title>
        <authorList>
            <person name="Ferrer M."/>
            <person name="Ruiz A."/>
            <person name="Lanza F."/>
            <person name="Haange S.B."/>
            <person name="Oberbach A."/>
            <person name="Till H."/>
            <person name="Bargiela R."/>
            <person name="Campoy C."/>
            <person name="Segura M.T."/>
            <person name="Richter M."/>
            <person name="von Bergen M."/>
            <person name="Seifert J."/>
            <person name="Suarez A."/>
        </authorList>
    </citation>
    <scope>NUCLEOTIDE SEQUENCE</scope>
</reference>
<evidence type="ECO:0000313" key="1">
    <source>
        <dbReference type="EMBL" id="EKC67057.1"/>
    </source>
</evidence>
<dbReference type="EMBL" id="AJWZ01003862">
    <property type="protein sequence ID" value="EKC67057.1"/>
    <property type="molecule type" value="Genomic_DNA"/>
</dbReference>
<name>K1T2G3_9ZZZZ</name>